<feature type="domain" description="C2H2-type" evidence="11">
    <location>
        <begin position="179"/>
        <end position="201"/>
    </location>
</feature>
<dbReference type="FunFam" id="3.30.160.60:FF:000624">
    <property type="entry name" value="zinc finger protein 697"/>
    <property type="match status" value="1"/>
</dbReference>
<gene>
    <name evidence="12" type="ORF">ACJMK2_019679</name>
</gene>
<keyword evidence="2" id="KW-0479">Metal-binding</keyword>
<dbReference type="GO" id="GO:0008270">
    <property type="term" value="F:zinc ion binding"/>
    <property type="evidence" value="ECO:0007669"/>
    <property type="project" value="UniProtKB-KW"/>
</dbReference>
<dbReference type="PANTHER" id="PTHR23226">
    <property type="entry name" value="ZINC FINGER AND SCAN DOMAIN-CONTAINING"/>
    <property type="match status" value="1"/>
</dbReference>
<evidence type="ECO:0000259" key="11">
    <source>
        <dbReference type="PROSITE" id="PS50157"/>
    </source>
</evidence>
<keyword evidence="7" id="KW-0804">Transcription</keyword>
<evidence type="ECO:0000256" key="1">
    <source>
        <dbReference type="ARBA" id="ARBA00004123"/>
    </source>
</evidence>
<name>A0ABD3TZA1_SINWO</name>
<dbReference type="FunFam" id="3.30.160.60:FF:002711">
    <property type="entry name" value="Zinc finger protein 16"/>
    <property type="match status" value="1"/>
</dbReference>
<dbReference type="Pfam" id="PF13912">
    <property type="entry name" value="zf-C2H2_6"/>
    <property type="match status" value="1"/>
</dbReference>
<accession>A0ABD3TZA1</accession>
<dbReference type="Pfam" id="PF13465">
    <property type="entry name" value="zf-H2C2_2"/>
    <property type="match status" value="1"/>
</dbReference>
<feature type="domain" description="C2H2-type" evidence="11">
    <location>
        <begin position="472"/>
        <end position="499"/>
    </location>
</feature>
<dbReference type="FunFam" id="3.30.160.60:FF:000417">
    <property type="entry name" value="Zinc finger protein"/>
    <property type="match status" value="1"/>
</dbReference>
<dbReference type="PANTHER" id="PTHR23226:SF416">
    <property type="entry name" value="FI01424P"/>
    <property type="match status" value="1"/>
</dbReference>
<protein>
    <recommendedName>
        <fullName evidence="11">C2H2-type domain-containing protein</fullName>
    </recommendedName>
</protein>
<feature type="domain" description="C2H2-type" evidence="11">
    <location>
        <begin position="528"/>
        <end position="555"/>
    </location>
</feature>
<dbReference type="EMBL" id="JBJQND010000017">
    <property type="protein sequence ID" value="KAL3841555.1"/>
    <property type="molecule type" value="Genomic_DNA"/>
</dbReference>
<feature type="domain" description="C2H2-type" evidence="11">
    <location>
        <begin position="388"/>
        <end position="415"/>
    </location>
</feature>
<evidence type="ECO:0000256" key="2">
    <source>
        <dbReference type="ARBA" id="ARBA00022723"/>
    </source>
</evidence>
<evidence type="ECO:0000256" key="7">
    <source>
        <dbReference type="ARBA" id="ARBA00023163"/>
    </source>
</evidence>
<feature type="domain" description="C2H2-type" evidence="11">
    <location>
        <begin position="444"/>
        <end position="471"/>
    </location>
</feature>
<dbReference type="AlphaFoldDB" id="A0ABD3TZA1"/>
<keyword evidence="5" id="KW-0862">Zinc</keyword>
<dbReference type="Pfam" id="PF00096">
    <property type="entry name" value="zf-C2H2"/>
    <property type="match status" value="3"/>
</dbReference>
<dbReference type="InterPro" id="IPR036236">
    <property type="entry name" value="Znf_C2H2_sf"/>
</dbReference>
<feature type="compositionally biased region" description="Basic residues" evidence="10">
    <location>
        <begin position="39"/>
        <end position="54"/>
    </location>
</feature>
<organism evidence="12 13">
    <name type="scientific">Sinanodonta woodiana</name>
    <name type="common">Chinese pond mussel</name>
    <name type="synonym">Anodonta woodiana</name>
    <dbReference type="NCBI Taxonomy" id="1069815"/>
    <lineage>
        <taxon>Eukaryota</taxon>
        <taxon>Metazoa</taxon>
        <taxon>Spiralia</taxon>
        <taxon>Lophotrochozoa</taxon>
        <taxon>Mollusca</taxon>
        <taxon>Bivalvia</taxon>
        <taxon>Autobranchia</taxon>
        <taxon>Heteroconchia</taxon>
        <taxon>Palaeoheterodonta</taxon>
        <taxon>Unionida</taxon>
        <taxon>Unionoidea</taxon>
        <taxon>Unionidae</taxon>
        <taxon>Unioninae</taxon>
        <taxon>Sinanodonta</taxon>
    </lineage>
</organism>
<evidence type="ECO:0000313" key="13">
    <source>
        <dbReference type="Proteomes" id="UP001634394"/>
    </source>
</evidence>
<dbReference type="Proteomes" id="UP001634394">
    <property type="component" value="Unassembled WGS sequence"/>
</dbReference>
<evidence type="ECO:0000256" key="3">
    <source>
        <dbReference type="ARBA" id="ARBA00022737"/>
    </source>
</evidence>
<dbReference type="GO" id="GO:0005634">
    <property type="term" value="C:nucleus"/>
    <property type="evidence" value="ECO:0007669"/>
    <property type="project" value="UniProtKB-SubCell"/>
</dbReference>
<proteinExistence type="predicted"/>
<evidence type="ECO:0000256" key="9">
    <source>
        <dbReference type="PROSITE-ProRule" id="PRU00042"/>
    </source>
</evidence>
<evidence type="ECO:0000256" key="8">
    <source>
        <dbReference type="ARBA" id="ARBA00023242"/>
    </source>
</evidence>
<dbReference type="FunFam" id="3.30.160.60:FF:000145">
    <property type="entry name" value="Zinc finger protein 574"/>
    <property type="match status" value="1"/>
</dbReference>
<keyword evidence="8" id="KW-0539">Nucleus</keyword>
<dbReference type="PROSITE" id="PS00028">
    <property type="entry name" value="ZINC_FINGER_C2H2_1"/>
    <property type="match status" value="8"/>
</dbReference>
<dbReference type="PROSITE" id="PS50157">
    <property type="entry name" value="ZINC_FINGER_C2H2_2"/>
    <property type="match status" value="10"/>
</dbReference>
<comment type="caution">
    <text evidence="12">The sequence shown here is derived from an EMBL/GenBank/DDBJ whole genome shotgun (WGS) entry which is preliminary data.</text>
</comment>
<evidence type="ECO:0000313" key="12">
    <source>
        <dbReference type="EMBL" id="KAL3841555.1"/>
    </source>
</evidence>
<sequence>MEQKQSFAVYSRTGDQEEKLCCQDELRELPEKVSQCRSSTRKKTRSPSTKKKTKYPVFKEKEQIEETQSSTSNLAASDDASHEQNGEAVYLQTQEIEGNLFIERAEFDKMLADSVSIGDKPFLCDFCNMKFAKKHYLSRHRKLHTQDKAYSCGFCTHAKFATAGNLKRHMLIHSGGKKYTCDVCNASFARSCHLSCHKRQHHKLLSKDAAQAGKVEHAHNKAGADDVTVNKMPENENEVTSAKPDGSFQKTCEIALERLIALGNKMSKSDKLSQNIKDSGIRSELTEDKSSDTTIICAVDDIPSHVETDSSANHNIPDKLKKEINDLAQNITRKTSECINSDSGRNFIMPAKRHIGEGLFECSICNARFKRRRYLVRHQIVHTGLKPYGCGTCGARFSNNRNMSRHMRTHTGEKPYKCDLCDARFSQKSNLKCHSLIHSGIKPYLCDKCGSRFSHPNDLRRHQETHLDEKLYVCDICDARFTSHRNCVRHKQVHTGERPHKCQTCGATFAQLVNLKSHEKLHEGDTPYRCVVCMAGFPRQGELTRHKKQHVQSSSDSTEEALDLSMMNIMYNV</sequence>
<reference evidence="12 13" key="1">
    <citation type="submission" date="2024-11" db="EMBL/GenBank/DDBJ databases">
        <title>Chromosome-level genome assembly of the freshwater bivalve Anodonta woodiana.</title>
        <authorList>
            <person name="Chen X."/>
        </authorList>
    </citation>
    <scope>NUCLEOTIDE SEQUENCE [LARGE SCALE GENOMIC DNA]</scope>
    <source>
        <strain evidence="12">MN2024</strain>
        <tissue evidence="12">Gills</tissue>
    </source>
</reference>
<dbReference type="InterPro" id="IPR013087">
    <property type="entry name" value="Znf_C2H2_type"/>
</dbReference>
<evidence type="ECO:0000256" key="5">
    <source>
        <dbReference type="ARBA" id="ARBA00022833"/>
    </source>
</evidence>
<feature type="domain" description="C2H2-type" evidence="11">
    <location>
        <begin position="150"/>
        <end position="178"/>
    </location>
</feature>
<keyword evidence="6" id="KW-0805">Transcription regulation</keyword>
<feature type="compositionally biased region" description="Polar residues" evidence="10">
    <location>
        <begin position="66"/>
        <end position="75"/>
    </location>
</feature>
<evidence type="ECO:0000256" key="6">
    <source>
        <dbReference type="ARBA" id="ARBA00023015"/>
    </source>
</evidence>
<keyword evidence="4 9" id="KW-0863">Zinc-finger</keyword>
<feature type="domain" description="C2H2-type" evidence="11">
    <location>
        <begin position="416"/>
        <end position="443"/>
    </location>
</feature>
<dbReference type="FunFam" id="3.30.160.60:FF:000099">
    <property type="entry name" value="Zinc finger protein 79"/>
    <property type="match status" value="1"/>
</dbReference>
<feature type="domain" description="C2H2-type" evidence="11">
    <location>
        <begin position="122"/>
        <end position="149"/>
    </location>
</feature>
<feature type="region of interest" description="Disordered" evidence="10">
    <location>
        <begin position="31"/>
        <end position="85"/>
    </location>
</feature>
<dbReference type="SUPFAM" id="SSF57667">
    <property type="entry name" value="beta-beta-alpha zinc fingers"/>
    <property type="match status" value="6"/>
</dbReference>
<evidence type="ECO:0000256" key="4">
    <source>
        <dbReference type="ARBA" id="ARBA00022771"/>
    </source>
</evidence>
<keyword evidence="13" id="KW-1185">Reference proteome</keyword>
<feature type="domain" description="C2H2-type" evidence="11">
    <location>
        <begin position="500"/>
        <end position="527"/>
    </location>
</feature>
<keyword evidence="3" id="KW-0677">Repeat</keyword>
<dbReference type="SMART" id="SM00355">
    <property type="entry name" value="ZnF_C2H2"/>
    <property type="match status" value="10"/>
</dbReference>
<dbReference type="Gene3D" id="3.30.160.60">
    <property type="entry name" value="Classic Zinc Finger"/>
    <property type="match status" value="10"/>
</dbReference>
<feature type="domain" description="C2H2-type" evidence="11">
    <location>
        <begin position="360"/>
        <end position="387"/>
    </location>
</feature>
<evidence type="ECO:0000256" key="10">
    <source>
        <dbReference type="SAM" id="MobiDB-lite"/>
    </source>
</evidence>
<comment type="subcellular location">
    <subcellularLocation>
        <location evidence="1">Nucleus</location>
    </subcellularLocation>
</comment>